<sequence>MSDAVDRIVADWGRVRPDLDVWPTHVIGRLKRMGRRLEREMKEFFARYGLEYWEFDVLSTLRRSGGPDGLTAGDLIKATMVTSGAITNRIDRMAAKDLVRRVPDAKDRRTIRVQLTDHGREVIDEVMPLHVDNEVSLLSGMSRTELDQLADLLRRLSESLDDTSLG</sequence>
<evidence type="ECO:0000313" key="5">
    <source>
        <dbReference type="EMBL" id="OXR46563.1"/>
    </source>
</evidence>
<protein>
    <submittedName>
        <fullName evidence="5">HTH-type transcriptional regulator MhqR</fullName>
    </submittedName>
</protein>
<dbReference type="Proteomes" id="UP000215506">
    <property type="component" value="Unassembled WGS sequence"/>
</dbReference>
<dbReference type="EMBL" id="NGAF01000002">
    <property type="protein sequence ID" value="OXR46563.1"/>
    <property type="molecule type" value="Genomic_DNA"/>
</dbReference>
<proteinExistence type="predicted"/>
<name>A0A231HC98_9NOCA</name>
<evidence type="ECO:0000313" key="6">
    <source>
        <dbReference type="Proteomes" id="UP000215506"/>
    </source>
</evidence>
<evidence type="ECO:0000256" key="3">
    <source>
        <dbReference type="ARBA" id="ARBA00023163"/>
    </source>
</evidence>
<dbReference type="SUPFAM" id="SSF46785">
    <property type="entry name" value="Winged helix' DNA-binding domain"/>
    <property type="match status" value="1"/>
</dbReference>
<dbReference type="GO" id="GO:0003700">
    <property type="term" value="F:DNA-binding transcription factor activity"/>
    <property type="evidence" value="ECO:0007669"/>
    <property type="project" value="InterPro"/>
</dbReference>
<evidence type="ECO:0000259" key="4">
    <source>
        <dbReference type="PROSITE" id="PS50995"/>
    </source>
</evidence>
<evidence type="ECO:0000256" key="2">
    <source>
        <dbReference type="ARBA" id="ARBA00023125"/>
    </source>
</evidence>
<evidence type="ECO:0000256" key="1">
    <source>
        <dbReference type="ARBA" id="ARBA00023015"/>
    </source>
</evidence>
<gene>
    <name evidence="5" type="primary">mhqR_1</name>
    <name evidence="5" type="ORF">B7C42_01534</name>
</gene>
<dbReference type="InterPro" id="IPR000835">
    <property type="entry name" value="HTH_MarR-typ"/>
</dbReference>
<dbReference type="SMART" id="SM00347">
    <property type="entry name" value="HTH_MARR"/>
    <property type="match status" value="1"/>
</dbReference>
<dbReference type="Gene3D" id="1.10.10.10">
    <property type="entry name" value="Winged helix-like DNA-binding domain superfamily/Winged helix DNA-binding domain"/>
    <property type="match status" value="1"/>
</dbReference>
<dbReference type="AlphaFoldDB" id="A0A231HC98"/>
<reference evidence="5 6" key="1">
    <citation type="submission" date="2017-07" db="EMBL/GenBank/DDBJ databases">
        <title>First draft Genome Sequence of Nocardia cerradoensis isolated from human infection.</title>
        <authorList>
            <person name="Carrasco G."/>
        </authorList>
    </citation>
    <scope>NUCLEOTIDE SEQUENCE [LARGE SCALE GENOMIC DNA]</scope>
    <source>
        <strain evidence="5 6">CNM20130759</strain>
    </source>
</reference>
<keyword evidence="2" id="KW-0238">DNA-binding</keyword>
<accession>A0A231HC98</accession>
<dbReference type="InterPro" id="IPR023187">
    <property type="entry name" value="Tscrpt_reg_MarR-type_CS"/>
</dbReference>
<keyword evidence="1" id="KW-0805">Transcription regulation</keyword>
<dbReference type="PROSITE" id="PS50995">
    <property type="entry name" value="HTH_MARR_2"/>
    <property type="match status" value="1"/>
</dbReference>
<organism evidence="5 6">
    <name type="scientific">Nocardia cerradoensis</name>
    <dbReference type="NCBI Taxonomy" id="85688"/>
    <lineage>
        <taxon>Bacteria</taxon>
        <taxon>Bacillati</taxon>
        <taxon>Actinomycetota</taxon>
        <taxon>Actinomycetes</taxon>
        <taxon>Mycobacteriales</taxon>
        <taxon>Nocardiaceae</taxon>
        <taxon>Nocardia</taxon>
    </lineage>
</organism>
<dbReference type="PRINTS" id="PR00598">
    <property type="entry name" value="HTHMARR"/>
</dbReference>
<dbReference type="InterPro" id="IPR036390">
    <property type="entry name" value="WH_DNA-bd_sf"/>
</dbReference>
<keyword evidence="6" id="KW-1185">Reference proteome</keyword>
<dbReference type="PANTHER" id="PTHR42756">
    <property type="entry name" value="TRANSCRIPTIONAL REGULATOR, MARR"/>
    <property type="match status" value="1"/>
</dbReference>
<dbReference type="Pfam" id="PF12802">
    <property type="entry name" value="MarR_2"/>
    <property type="match status" value="1"/>
</dbReference>
<dbReference type="RefSeq" id="WP_094024738.1">
    <property type="nucleotide sequence ID" value="NZ_NGAF01000002.1"/>
</dbReference>
<keyword evidence="3" id="KW-0804">Transcription</keyword>
<comment type="caution">
    <text evidence="5">The sequence shown here is derived from an EMBL/GenBank/DDBJ whole genome shotgun (WGS) entry which is preliminary data.</text>
</comment>
<dbReference type="PROSITE" id="PS01117">
    <property type="entry name" value="HTH_MARR_1"/>
    <property type="match status" value="1"/>
</dbReference>
<feature type="domain" description="HTH marR-type" evidence="4">
    <location>
        <begin position="23"/>
        <end position="158"/>
    </location>
</feature>
<dbReference type="PANTHER" id="PTHR42756:SF1">
    <property type="entry name" value="TRANSCRIPTIONAL REPRESSOR OF EMRAB OPERON"/>
    <property type="match status" value="1"/>
</dbReference>
<dbReference type="GO" id="GO:0003677">
    <property type="term" value="F:DNA binding"/>
    <property type="evidence" value="ECO:0007669"/>
    <property type="project" value="UniProtKB-KW"/>
</dbReference>
<dbReference type="InterPro" id="IPR036388">
    <property type="entry name" value="WH-like_DNA-bd_sf"/>
</dbReference>